<dbReference type="InterPro" id="IPR032301">
    <property type="entry name" value="DUF4844"/>
</dbReference>
<dbReference type="Proteomes" id="UP000606003">
    <property type="component" value="Unassembled WGS sequence"/>
</dbReference>
<evidence type="ECO:0000313" key="2">
    <source>
        <dbReference type="Proteomes" id="UP000606003"/>
    </source>
</evidence>
<sequence>MALGRASLRGPLSRVPMRIFLLSLLVLAASSGYAQTTAAIEVPAKAAAKLERVLKQTQEAVVIGKRAETLPVEARPMLNRILAQSTAEFLAITSQSPSKEAYFKSVDAGLNRLSPIAKSLEDRQQVAAYYEDLLDIVGIDSSDGRLPAFVENSPVAAKQ</sequence>
<organism evidence="1 2">
    <name type="scientific">Hymenobacter armeniacus</name>
    <dbReference type="NCBI Taxonomy" id="2771358"/>
    <lineage>
        <taxon>Bacteria</taxon>
        <taxon>Pseudomonadati</taxon>
        <taxon>Bacteroidota</taxon>
        <taxon>Cytophagia</taxon>
        <taxon>Cytophagales</taxon>
        <taxon>Hymenobacteraceae</taxon>
        <taxon>Hymenobacter</taxon>
    </lineage>
</organism>
<evidence type="ECO:0000313" key="1">
    <source>
        <dbReference type="EMBL" id="MBD2723071.1"/>
    </source>
</evidence>
<keyword evidence="2" id="KW-1185">Reference proteome</keyword>
<accession>A0ABR8JVX9</accession>
<name>A0ABR8JVX9_9BACT</name>
<dbReference type="EMBL" id="JACXAC010000004">
    <property type="protein sequence ID" value="MBD2723071.1"/>
    <property type="molecule type" value="Genomic_DNA"/>
</dbReference>
<comment type="caution">
    <text evidence="1">The sequence shown here is derived from an EMBL/GenBank/DDBJ whole genome shotgun (WGS) entry which is preliminary data.</text>
</comment>
<protein>
    <submittedName>
        <fullName evidence="1">DUF4844 domain-containing protein</fullName>
    </submittedName>
</protein>
<proteinExistence type="predicted"/>
<dbReference type="Pfam" id="PF16133">
    <property type="entry name" value="DUF4844"/>
    <property type="match status" value="1"/>
</dbReference>
<reference evidence="1 2" key="1">
    <citation type="submission" date="2020-09" db="EMBL/GenBank/DDBJ databases">
        <authorList>
            <person name="Kim M.K."/>
        </authorList>
    </citation>
    <scope>NUCLEOTIDE SEQUENCE [LARGE SCALE GENOMIC DNA]</scope>
    <source>
        <strain evidence="1 2">BT189</strain>
    </source>
</reference>
<dbReference type="Gene3D" id="1.20.1480.40">
    <property type="entry name" value="Uncharacterised protein PF16133, DUF4844"/>
    <property type="match status" value="1"/>
</dbReference>
<dbReference type="RefSeq" id="WP_190925327.1">
    <property type="nucleotide sequence ID" value="NZ_JACXAC010000004.1"/>
</dbReference>
<dbReference type="InterPro" id="IPR038360">
    <property type="entry name" value="DUF4844_sf"/>
</dbReference>
<gene>
    <name evidence="1" type="ORF">IC234_13125</name>
</gene>